<dbReference type="OrthoDB" id="5567366at2"/>
<evidence type="ECO:0000313" key="4">
    <source>
        <dbReference type="Proteomes" id="UP000051681"/>
    </source>
</evidence>
<evidence type="ECO:0000256" key="1">
    <source>
        <dbReference type="ARBA" id="ARBA00012344"/>
    </source>
</evidence>
<keyword evidence="4" id="KW-1185">Reference proteome</keyword>
<organism evidence="3 4">
    <name type="scientific">Thalassovita mediterranea</name>
    <dbReference type="NCBI Taxonomy" id="340021"/>
    <lineage>
        <taxon>Bacteria</taxon>
        <taxon>Pseudomonadati</taxon>
        <taxon>Pseudomonadota</taxon>
        <taxon>Alphaproteobacteria</taxon>
        <taxon>Rhodobacterales</taxon>
        <taxon>Roseobacteraceae</taxon>
        <taxon>Thalassovita</taxon>
    </lineage>
</organism>
<dbReference type="AlphaFoldDB" id="A0A0P1H462"/>
<accession>A0A0P1H462</accession>
<dbReference type="Gene3D" id="3.10.490.10">
    <property type="entry name" value="Gamma-glutamyl cyclotransferase-like"/>
    <property type="match status" value="1"/>
</dbReference>
<evidence type="ECO:0000313" key="3">
    <source>
        <dbReference type="EMBL" id="CUH84680.1"/>
    </source>
</evidence>
<dbReference type="GO" id="GO:0006751">
    <property type="term" value="P:glutathione catabolic process"/>
    <property type="evidence" value="ECO:0007669"/>
    <property type="project" value="InterPro"/>
</dbReference>
<dbReference type="RefSeq" id="WP_058318749.1">
    <property type="nucleotide sequence ID" value="NZ_CYSF01000007.1"/>
</dbReference>
<keyword evidence="2" id="KW-0456">Lyase</keyword>
<dbReference type="CDD" id="cd06661">
    <property type="entry name" value="GGCT_like"/>
    <property type="match status" value="1"/>
</dbReference>
<gene>
    <name evidence="3" type="ORF">TM5383_01892</name>
</gene>
<name>A0A0P1H462_9RHOB</name>
<dbReference type="InterPro" id="IPR006840">
    <property type="entry name" value="ChaC"/>
</dbReference>
<protein>
    <recommendedName>
        <fullName evidence="1">glutathione-specific gamma-glutamylcyclotransferase</fullName>
        <ecNumber evidence="1">4.3.2.7</ecNumber>
    </recommendedName>
</protein>
<sequence length="207" mass="23396">MKDAFFFGYGSLVNRETHIYDNAHRARVTGWRRLWRHTALRPVAFLTAVPDARSAIDGLIAGVPGNDWAALDEREYAYDRVALRDQLDHPLPETPQTAIYTIPADKHAQPDRLHPVLLSYLDVVVQGYLNEFGEEGAQAFFATTDGWDSPILDDRAAPYYPRHQTLSLAERNLVGRLLDDVRAERVQHSAAEKAQFEALMNQPLKSS</sequence>
<dbReference type="EMBL" id="CYSF01000007">
    <property type="protein sequence ID" value="CUH84680.1"/>
    <property type="molecule type" value="Genomic_DNA"/>
</dbReference>
<dbReference type="STRING" id="340021.TM5383_01892"/>
<dbReference type="InterPro" id="IPR013024">
    <property type="entry name" value="GGCT-like"/>
</dbReference>
<dbReference type="SUPFAM" id="SSF110857">
    <property type="entry name" value="Gamma-glutamyl cyclotransferase-like"/>
    <property type="match status" value="1"/>
</dbReference>
<dbReference type="Proteomes" id="UP000051681">
    <property type="component" value="Unassembled WGS sequence"/>
</dbReference>
<dbReference type="EC" id="4.3.2.7" evidence="1"/>
<dbReference type="GO" id="GO:0061928">
    <property type="term" value="F:glutathione specific gamma-glutamylcyclotransferase activity"/>
    <property type="evidence" value="ECO:0007669"/>
    <property type="project" value="UniProtKB-EC"/>
</dbReference>
<dbReference type="InterPro" id="IPR036568">
    <property type="entry name" value="GGCT-like_sf"/>
</dbReference>
<dbReference type="Pfam" id="PF04752">
    <property type="entry name" value="ChaC"/>
    <property type="match status" value="1"/>
</dbReference>
<proteinExistence type="predicted"/>
<reference evidence="3 4" key="1">
    <citation type="submission" date="2015-09" db="EMBL/GenBank/DDBJ databases">
        <authorList>
            <consortium name="Swine Surveillance"/>
        </authorList>
    </citation>
    <scope>NUCLEOTIDE SEQUENCE [LARGE SCALE GENOMIC DNA]</scope>
    <source>
        <strain evidence="3 4">CECT 8383</strain>
    </source>
</reference>
<evidence type="ECO:0000256" key="2">
    <source>
        <dbReference type="ARBA" id="ARBA00023239"/>
    </source>
</evidence>